<feature type="chain" id="PRO_5043810339" evidence="2">
    <location>
        <begin position="25"/>
        <end position="1315"/>
    </location>
</feature>
<feature type="signal peptide" evidence="2">
    <location>
        <begin position="1"/>
        <end position="24"/>
    </location>
</feature>
<evidence type="ECO:0000313" key="3">
    <source>
        <dbReference type="EMBL" id="KAK6352878.1"/>
    </source>
</evidence>
<evidence type="ECO:0000256" key="1">
    <source>
        <dbReference type="SAM" id="MobiDB-lite"/>
    </source>
</evidence>
<comment type="caution">
    <text evidence="3">The sequence shown here is derived from an EMBL/GenBank/DDBJ whole genome shotgun (WGS) entry which is preliminary data.</text>
</comment>
<name>A0AAV9UZC3_9PEZI</name>
<accession>A0AAV9UZC3</accession>
<protein>
    <submittedName>
        <fullName evidence="3">Uncharacterized protein</fullName>
    </submittedName>
</protein>
<organism evidence="3 4">
    <name type="scientific">Orbilia brochopaga</name>
    <dbReference type="NCBI Taxonomy" id="3140254"/>
    <lineage>
        <taxon>Eukaryota</taxon>
        <taxon>Fungi</taxon>
        <taxon>Dikarya</taxon>
        <taxon>Ascomycota</taxon>
        <taxon>Pezizomycotina</taxon>
        <taxon>Orbiliomycetes</taxon>
        <taxon>Orbiliales</taxon>
        <taxon>Orbiliaceae</taxon>
        <taxon>Orbilia</taxon>
    </lineage>
</organism>
<evidence type="ECO:0000313" key="4">
    <source>
        <dbReference type="Proteomes" id="UP001375240"/>
    </source>
</evidence>
<keyword evidence="2" id="KW-0732">Signal</keyword>
<gene>
    <name evidence="3" type="ORF">TWF696_004879</name>
</gene>
<proteinExistence type="predicted"/>
<feature type="region of interest" description="Disordered" evidence="1">
    <location>
        <begin position="96"/>
        <end position="140"/>
    </location>
</feature>
<sequence>MTSRYKRFGYICLVLAAWLSRNSTLVVGLAINPKPTCEGDSHRPYDDSAQQSYLSVPCAQDIQKPICTSKPTLQPPDVIERLGPRGLPDNQTITNSAQEIQDSPGHQLDKLYKRTGGRNKGKGKDTSREEDVGAAAGTPGINLGNSGLYTDLELQEEHFWNFMDPTWIYNEAYTKGAFDSKNLRRAESSEDVDVSTIASDLIVQVFPRNQLNPYSAASVATVLEMGGADDWDRDSASYRPVQINKPPAVLRALVSATDAHMVLAWDESWLSAAWGNWLFLSWMLGSDPQIDDQSPQTLVDQQQLLASISSSNGNLLSVISIVNIKNPNTWIVLNTIANSGIAPAEDRRAISGMDGDAHGESEPVEDAVGYRCNYEVMAENNFMSEEDEAYHLGRNGCFFALFGTAEVDGIKQALLNFHKGFGSPIIQSIGFAISENHKKAVITVDLWRPGMEEPLMNDSPIPFGGGLSPTPIPHPAKEMQIEVRMMLEDGPQPHPLRPANTEVPPSYFPIFVACPDQVANSLVHTNFLFLVSASEQHIVYSDAAFSGLFDGNEATTVEVPTPFALRFEAAFMTAWRHGVGNAPIRQITFVHLSEETQNFLRPHLKDLPAQAYVYTQERDPDTLFQMTNMFQQTREGKPLANIMKTPELRNSYVNAFVLGWSYSSKLIPHVRISFGYTGQDEASLGQIASEEVDEVMSSLSPHSATFSEPALSMRPEIPLADLVDDMIQRGAELLAQLLLLREGAVWKPAQFRLISSMSPDSDQTREGILRKFQISPLVPSSANPIHKSVAEFAKEETPHDETEAGKRLAALKEFVLATVTTPRFEDFVVTDAERPHEQYHFSVTLNANSGDHSLPRPRWSYPHVLVVRKLSAAGSFSSLADALTAAWTHAGFHTIPPALTTRVTGTGFNKWRGIIFQQISPETERILRKVGEEYADLLISSSVLTVYTGYPPLRLKTTLPFMDRFTPANFENFRFARLLTLLYGTAEINAAHKIFTRYNIFGEGKSDGGNWYAWALCIHYSKDGSAPKIVVILKSLNHPNAKNRRILDPTHPGLFYYTQPAGYTLERGVGIFHLQGIYRDRHRSTDSLGRTDLLRQTHVIDRARGSISVMLKSLDGLYWYTFKVRHTKRNTGGINLFMVEAPEFLPEPFIDKSYVDALAGVYFQAWRDSCDYYEHLNPKMEPCSLVSITITNDVISAQTAIYIQVAIQAAALQSKQVPDQGPKIFLTKDITTGNLGLEVDRDMGGLLLLGSIEVAAAAAMLQNYPNNLGGRYRIVSITCVPQRATSDDKWSLRLKVEKAPFPSVNPRTRPIQGSL</sequence>
<evidence type="ECO:0000256" key="2">
    <source>
        <dbReference type="SAM" id="SignalP"/>
    </source>
</evidence>
<keyword evidence="4" id="KW-1185">Reference proteome</keyword>
<dbReference type="Proteomes" id="UP001375240">
    <property type="component" value="Unassembled WGS sequence"/>
</dbReference>
<feature type="compositionally biased region" description="Basic and acidic residues" evidence="1">
    <location>
        <begin position="122"/>
        <end position="131"/>
    </location>
</feature>
<reference evidence="3 4" key="1">
    <citation type="submission" date="2019-10" db="EMBL/GenBank/DDBJ databases">
        <authorList>
            <person name="Palmer J.M."/>
        </authorList>
    </citation>
    <scope>NUCLEOTIDE SEQUENCE [LARGE SCALE GENOMIC DNA]</scope>
    <source>
        <strain evidence="3 4">TWF696</strain>
    </source>
</reference>
<dbReference type="EMBL" id="JAVHNQ010000003">
    <property type="protein sequence ID" value="KAK6352878.1"/>
    <property type="molecule type" value="Genomic_DNA"/>
</dbReference>